<dbReference type="Proteomes" id="UP000288805">
    <property type="component" value="Unassembled WGS sequence"/>
</dbReference>
<dbReference type="PANTHER" id="PTHR33710:SF71">
    <property type="entry name" value="ENDONUCLEASE_EXONUCLEASE_PHOSPHATASE DOMAIN-CONTAINING PROTEIN"/>
    <property type="match status" value="1"/>
</dbReference>
<dbReference type="EMBL" id="QGNW01001173">
    <property type="protein sequence ID" value="RVW52100.1"/>
    <property type="molecule type" value="Genomic_DNA"/>
</dbReference>
<dbReference type="AlphaFoldDB" id="A0A438EWK1"/>
<proteinExistence type="predicted"/>
<evidence type="ECO:0000313" key="2">
    <source>
        <dbReference type="Proteomes" id="UP000288805"/>
    </source>
</evidence>
<name>A0A438EWK1_VITVI</name>
<comment type="caution">
    <text evidence="1">The sequence shown here is derived from an EMBL/GenBank/DDBJ whole genome shotgun (WGS) entry which is preliminary data.</text>
</comment>
<gene>
    <name evidence="1" type="ORF">CK203_095077</name>
</gene>
<protein>
    <recommendedName>
        <fullName evidence="3">Reverse transcriptase zinc-binding domain-containing protein</fullName>
    </recommendedName>
</protein>
<sequence>MSKLDLFLVLEDWEFHFSGVVQCTFPRPVYDHCPILLDGGGVRRGPIPFRFQNMWLKEEEFKELLKSWWQGFNFSGSCSFVMAAKLKALKTNLRIWNNDVFGKIGVNKSLALHKASFWDEQEKLIVLTMEEVEIRKEAKDKFEKWTLMEEINWRQKSRKLWLRERDKKIGFFRRMANSHRRKNCWTKIKINRTWKLEEHEIQGGCSQRFPELANRT</sequence>
<dbReference type="PANTHER" id="PTHR33710">
    <property type="entry name" value="BNAC02G09200D PROTEIN"/>
    <property type="match status" value="1"/>
</dbReference>
<organism evidence="1 2">
    <name type="scientific">Vitis vinifera</name>
    <name type="common">Grape</name>
    <dbReference type="NCBI Taxonomy" id="29760"/>
    <lineage>
        <taxon>Eukaryota</taxon>
        <taxon>Viridiplantae</taxon>
        <taxon>Streptophyta</taxon>
        <taxon>Embryophyta</taxon>
        <taxon>Tracheophyta</taxon>
        <taxon>Spermatophyta</taxon>
        <taxon>Magnoliopsida</taxon>
        <taxon>eudicotyledons</taxon>
        <taxon>Gunneridae</taxon>
        <taxon>Pentapetalae</taxon>
        <taxon>rosids</taxon>
        <taxon>Vitales</taxon>
        <taxon>Vitaceae</taxon>
        <taxon>Viteae</taxon>
        <taxon>Vitis</taxon>
    </lineage>
</organism>
<evidence type="ECO:0008006" key="3">
    <source>
        <dbReference type="Google" id="ProtNLM"/>
    </source>
</evidence>
<accession>A0A438EWK1</accession>
<reference evidence="1 2" key="1">
    <citation type="journal article" date="2018" name="PLoS Genet.">
        <title>Population sequencing reveals clonal diversity and ancestral inbreeding in the grapevine cultivar Chardonnay.</title>
        <authorList>
            <person name="Roach M.J."/>
            <person name="Johnson D.L."/>
            <person name="Bohlmann J."/>
            <person name="van Vuuren H.J."/>
            <person name="Jones S.J."/>
            <person name="Pretorius I.S."/>
            <person name="Schmidt S.A."/>
            <person name="Borneman A.R."/>
        </authorList>
    </citation>
    <scope>NUCLEOTIDE SEQUENCE [LARGE SCALE GENOMIC DNA]</scope>
    <source>
        <strain evidence="2">cv. Chardonnay</strain>
        <tissue evidence="1">Leaf</tissue>
    </source>
</reference>
<evidence type="ECO:0000313" key="1">
    <source>
        <dbReference type="EMBL" id="RVW52100.1"/>
    </source>
</evidence>